<reference evidence="2 3" key="1">
    <citation type="submission" date="2017-02" db="EMBL/GenBank/DDBJ databases">
        <authorList>
            <person name="Peterson S.W."/>
        </authorList>
    </citation>
    <scope>NUCLEOTIDE SEQUENCE [LARGE SCALE GENOMIC DNA]</scope>
    <source>
        <strain evidence="2 3">DSM 22899</strain>
    </source>
</reference>
<evidence type="ECO:0000313" key="2">
    <source>
        <dbReference type="EMBL" id="SKB26872.1"/>
    </source>
</evidence>
<feature type="domain" description="DUF4859" evidence="1">
    <location>
        <begin position="339"/>
        <end position="446"/>
    </location>
</feature>
<dbReference type="STRING" id="623280.SAMN05660226_00182"/>
<organism evidence="2 3">
    <name type="scientific">Parapedobacter luteus</name>
    <dbReference type="NCBI Taxonomy" id="623280"/>
    <lineage>
        <taxon>Bacteria</taxon>
        <taxon>Pseudomonadati</taxon>
        <taxon>Bacteroidota</taxon>
        <taxon>Sphingobacteriia</taxon>
        <taxon>Sphingobacteriales</taxon>
        <taxon>Sphingobacteriaceae</taxon>
        <taxon>Parapedobacter</taxon>
    </lineage>
</organism>
<dbReference type="RefSeq" id="WP_079714918.1">
    <property type="nucleotide sequence ID" value="NZ_FUYS01000001.1"/>
</dbReference>
<dbReference type="Proteomes" id="UP000190541">
    <property type="component" value="Unassembled WGS sequence"/>
</dbReference>
<dbReference type="InterPro" id="IPR032339">
    <property type="entry name" value="DUF4859"/>
</dbReference>
<name>A0A1T4ZVZ0_9SPHI</name>
<evidence type="ECO:0000313" key="3">
    <source>
        <dbReference type="Proteomes" id="UP000190541"/>
    </source>
</evidence>
<proteinExistence type="predicted"/>
<dbReference type="PROSITE" id="PS51257">
    <property type="entry name" value="PROKAR_LIPOPROTEIN"/>
    <property type="match status" value="1"/>
</dbReference>
<gene>
    <name evidence="2" type="ORF">SAMN05660226_00182</name>
</gene>
<accession>A0A1T4ZVZ0</accession>
<evidence type="ECO:0000259" key="1">
    <source>
        <dbReference type="Pfam" id="PF16151"/>
    </source>
</evidence>
<dbReference type="AlphaFoldDB" id="A0A1T4ZVZ0"/>
<keyword evidence="3" id="KW-1185">Reference proteome</keyword>
<protein>
    <recommendedName>
        <fullName evidence="1">DUF4859 domain-containing protein</fullName>
    </recommendedName>
</protein>
<dbReference type="EMBL" id="FUYS01000001">
    <property type="protein sequence ID" value="SKB26872.1"/>
    <property type="molecule type" value="Genomic_DNA"/>
</dbReference>
<sequence length="462" mass="50837">MNLKHIWRYGLATLAVVQGCKPDQIGFLNEHLRYNIAELLVTQGTSVSTPPLIANGSSTPMTVELLEIRNKETGAAETAFLQPHEYHVFLEQVGADDTTLEQLEAKIGTVTEPALTVNEIGGKVALTPATEYVPPGSYTLDLKVTNISGTKIYPEVMDITLLPIKPDSVFASSASTSTMSDESATAEWRDYSVTTEYRQTAENRIIYVWEDRDGVRFNPKQGEVVRRASLPSFADWSPFFPEELTDTAIVYEYPFFKGMAYPLKSVARVGSTNYSSGPESHYRIPALDNSIAMNINTMTNTRFYLPGTHIVRYRLNTVRRGLPATTITRDVTLPEGAGYAATAVPMDPDELAGLFGISATEIASLMNTRITFYGLLPDGTLNPNSTAAAPGHWFDASGNTVGWGDDARLFSEFNTSALVFNIGQFPDRNFAGDTFTVRQAMIYRPAGEDAVRVNFVFNITIQ</sequence>
<dbReference type="Pfam" id="PF16151">
    <property type="entry name" value="DUF4859"/>
    <property type="match status" value="1"/>
</dbReference>
<dbReference type="OrthoDB" id="628330at2"/>